<feature type="domain" description="Enoyl reductase (ER)" evidence="6">
    <location>
        <begin position="8"/>
        <end position="310"/>
    </location>
</feature>
<evidence type="ECO:0000256" key="4">
    <source>
        <dbReference type="ARBA" id="ARBA00023002"/>
    </source>
</evidence>
<keyword evidence="8" id="KW-1185">Reference proteome</keyword>
<dbReference type="PROSITE" id="PS00059">
    <property type="entry name" value="ADH_ZINC"/>
    <property type="match status" value="1"/>
</dbReference>
<comment type="similarity">
    <text evidence="5">Belongs to the zinc-containing alcohol dehydrogenase family.</text>
</comment>
<dbReference type="InterPro" id="IPR050129">
    <property type="entry name" value="Zn_alcohol_dh"/>
</dbReference>
<dbReference type="PANTHER" id="PTHR43401">
    <property type="entry name" value="L-THREONINE 3-DEHYDROGENASE"/>
    <property type="match status" value="1"/>
</dbReference>
<dbReference type="AlphaFoldDB" id="A0A2K4YH04"/>
<dbReference type="RefSeq" id="WP_096290146.1">
    <property type="nucleotide sequence ID" value="NZ_FXEG02000005.1"/>
</dbReference>
<evidence type="ECO:0000259" key="6">
    <source>
        <dbReference type="SMART" id="SM00829"/>
    </source>
</evidence>
<dbReference type="EMBL" id="FXEG02000005">
    <property type="protein sequence ID" value="SOX56076.1"/>
    <property type="molecule type" value="Genomic_DNA"/>
</dbReference>
<organism evidence="7 8">
    <name type="scientific">Mycobacterium ahvazicum</name>
    <dbReference type="NCBI Taxonomy" id="1964395"/>
    <lineage>
        <taxon>Bacteria</taxon>
        <taxon>Bacillati</taxon>
        <taxon>Actinomycetota</taxon>
        <taxon>Actinomycetes</taxon>
        <taxon>Mycobacteriales</taxon>
        <taxon>Mycobacteriaceae</taxon>
        <taxon>Mycobacterium</taxon>
        <taxon>Mycobacterium simiae complex</taxon>
    </lineage>
</organism>
<evidence type="ECO:0000256" key="5">
    <source>
        <dbReference type="RuleBase" id="RU361277"/>
    </source>
</evidence>
<keyword evidence="2 5" id="KW-0479">Metal-binding</keyword>
<gene>
    <name evidence="7" type="ORF">MAAFP003_4772</name>
</gene>
<name>A0A2K4YH04_9MYCO</name>
<protein>
    <submittedName>
        <fullName evidence="7">Zinc-binding alcohol dehydrogenase</fullName>
    </submittedName>
</protein>
<dbReference type="Gene3D" id="3.90.180.10">
    <property type="entry name" value="Medium-chain alcohol dehydrogenases, catalytic domain"/>
    <property type="match status" value="2"/>
</dbReference>
<dbReference type="Pfam" id="PF08240">
    <property type="entry name" value="ADH_N"/>
    <property type="match status" value="1"/>
</dbReference>
<proteinExistence type="inferred from homology"/>
<dbReference type="Pfam" id="PF00107">
    <property type="entry name" value="ADH_zinc_N"/>
    <property type="match status" value="1"/>
</dbReference>
<evidence type="ECO:0000313" key="8">
    <source>
        <dbReference type="Proteomes" id="UP000236318"/>
    </source>
</evidence>
<dbReference type="InterPro" id="IPR020843">
    <property type="entry name" value="ER"/>
</dbReference>
<dbReference type="GO" id="GO:0016491">
    <property type="term" value="F:oxidoreductase activity"/>
    <property type="evidence" value="ECO:0007669"/>
    <property type="project" value="UniProtKB-KW"/>
</dbReference>
<dbReference type="InterPro" id="IPR013154">
    <property type="entry name" value="ADH-like_N"/>
</dbReference>
<comment type="caution">
    <text evidence="7">The sequence shown here is derived from an EMBL/GenBank/DDBJ whole genome shotgun (WGS) entry which is preliminary data.</text>
</comment>
<dbReference type="InterPro" id="IPR002328">
    <property type="entry name" value="ADH_Zn_CS"/>
</dbReference>
<keyword evidence="4" id="KW-0560">Oxidoreductase</keyword>
<keyword evidence="3 5" id="KW-0862">Zinc</keyword>
<dbReference type="SUPFAM" id="SSF50129">
    <property type="entry name" value="GroES-like"/>
    <property type="match status" value="1"/>
</dbReference>
<sequence length="313" mass="32152">MKAWHLIAANQPLQRVECDDPEPGPGQVVVDVRAAGLCHSDVGFLDGTLTPLLPKLPIIPGHEVSGVIAELGPDVEDLAVGDRVVIELSEHGAPGWSADGGFADKCLASAKGVIKLADQISFAQAATATDAGQTAYGAVMGVGALQAGERVGIVGLGGLGLTGARIAVVAGAEVFAAEPKREIWELATQNGVTQIFEDVRDLAPLQLDVIVDFAGFGTTTAGAVSAVRPEGRVIQVGLGVDEATIPTTELVFKEVVLRGARGGHPGDLKAVLGLMAAGQLSIHTETIGFDDIPEAIERLKSGDTRGRLVAETG</sequence>
<dbReference type="Proteomes" id="UP000236318">
    <property type="component" value="Unassembled WGS sequence"/>
</dbReference>
<dbReference type="GO" id="GO:0008270">
    <property type="term" value="F:zinc ion binding"/>
    <property type="evidence" value="ECO:0007669"/>
    <property type="project" value="InterPro"/>
</dbReference>
<dbReference type="SMART" id="SM00829">
    <property type="entry name" value="PKS_ER"/>
    <property type="match status" value="1"/>
</dbReference>
<dbReference type="InterPro" id="IPR036291">
    <property type="entry name" value="NAD(P)-bd_dom_sf"/>
</dbReference>
<dbReference type="SUPFAM" id="SSF51735">
    <property type="entry name" value="NAD(P)-binding Rossmann-fold domains"/>
    <property type="match status" value="1"/>
</dbReference>
<dbReference type="InterPro" id="IPR011032">
    <property type="entry name" value="GroES-like_sf"/>
</dbReference>
<reference evidence="7" key="1">
    <citation type="submission" date="2018-01" db="EMBL/GenBank/DDBJ databases">
        <authorList>
            <consortium name="Urmite Genomes"/>
        </authorList>
    </citation>
    <scope>NUCLEOTIDE SEQUENCE [LARGE SCALE GENOMIC DNA]</scope>
    <source>
        <strain evidence="7">AFP003</strain>
    </source>
</reference>
<evidence type="ECO:0000256" key="2">
    <source>
        <dbReference type="ARBA" id="ARBA00022723"/>
    </source>
</evidence>
<dbReference type="InterPro" id="IPR013149">
    <property type="entry name" value="ADH-like_C"/>
</dbReference>
<evidence type="ECO:0000256" key="1">
    <source>
        <dbReference type="ARBA" id="ARBA00001947"/>
    </source>
</evidence>
<evidence type="ECO:0000313" key="7">
    <source>
        <dbReference type="EMBL" id="SOX56076.1"/>
    </source>
</evidence>
<accession>A0A2K4YH04</accession>
<dbReference type="OrthoDB" id="3567264at2"/>
<evidence type="ECO:0000256" key="3">
    <source>
        <dbReference type="ARBA" id="ARBA00022833"/>
    </source>
</evidence>
<dbReference type="PANTHER" id="PTHR43401:SF5">
    <property type="entry name" value="ALCOHOL DEHYDROGENASE-RELATED"/>
    <property type="match status" value="1"/>
</dbReference>
<comment type="cofactor">
    <cofactor evidence="1 5">
        <name>Zn(2+)</name>
        <dbReference type="ChEBI" id="CHEBI:29105"/>
    </cofactor>
</comment>
<dbReference type="CDD" id="cd08254">
    <property type="entry name" value="hydroxyacyl_CoA_DH"/>
    <property type="match status" value="1"/>
</dbReference>
<dbReference type="Gene3D" id="3.40.50.720">
    <property type="entry name" value="NAD(P)-binding Rossmann-like Domain"/>
    <property type="match status" value="1"/>
</dbReference>